<dbReference type="SUPFAM" id="SSF81593">
    <property type="entry name" value="Nucleotidyltransferase substrate binding subunit/domain"/>
    <property type="match status" value="1"/>
</dbReference>
<dbReference type="InterPro" id="IPR007842">
    <property type="entry name" value="HEPN_dom"/>
</dbReference>
<keyword evidence="3" id="KW-1185">Reference proteome</keyword>
<feature type="domain" description="HEPN" evidence="1">
    <location>
        <begin position="13"/>
        <end position="125"/>
    </location>
</feature>
<protein>
    <submittedName>
        <fullName evidence="2">HEPN domain-containing protein</fullName>
    </submittedName>
</protein>
<accession>A0ABT5X4N6</accession>
<name>A0ABT5X4N6_9EURY</name>
<comment type="caution">
    <text evidence="2">The sequence shown here is derived from an EMBL/GenBank/DDBJ whole genome shotgun (WGS) entry which is preliminary data.</text>
</comment>
<dbReference type="RefSeq" id="WP_316965430.1">
    <property type="nucleotide sequence ID" value="NZ_JARFPK010000002.1"/>
</dbReference>
<dbReference type="SMART" id="SM00748">
    <property type="entry name" value="HEPN"/>
    <property type="match status" value="1"/>
</dbReference>
<organism evidence="2 3">
    <name type="scientific">Candidatus Methanocrinis natronophilus</name>
    <dbReference type="NCBI Taxonomy" id="3033396"/>
    <lineage>
        <taxon>Archaea</taxon>
        <taxon>Methanobacteriati</taxon>
        <taxon>Methanobacteriota</taxon>
        <taxon>Stenosarchaea group</taxon>
        <taxon>Methanomicrobia</taxon>
        <taxon>Methanotrichales</taxon>
        <taxon>Methanotrichaceae</taxon>
        <taxon>Methanocrinis</taxon>
    </lineage>
</organism>
<dbReference type="Proteomes" id="UP001220010">
    <property type="component" value="Unassembled WGS sequence"/>
</dbReference>
<dbReference type="EMBL" id="JARFPK010000002">
    <property type="protein sequence ID" value="MDF0589668.1"/>
    <property type="molecule type" value="Genomic_DNA"/>
</dbReference>
<sequence length="135" mass="15683">MRSNRRAEALRWLKQARVELQDAAFLRDSGRFYLALYLSQQSAEKALKAFIYSRDDEPIFSHSVAYLLKLAASIDPEFREARSARLLDAYYISTRYPDGLPGETPSEYYDDEKEVDRALELSRQIVELSEKKILP</sequence>
<dbReference type="Pfam" id="PF05168">
    <property type="entry name" value="HEPN"/>
    <property type="match status" value="1"/>
</dbReference>
<dbReference type="PROSITE" id="PS50910">
    <property type="entry name" value="HEPN"/>
    <property type="match status" value="1"/>
</dbReference>
<reference evidence="2 3" key="1">
    <citation type="submission" date="2023-03" db="EMBL/GenBank/DDBJ databases">
        <title>WGS of Methanotrichaceae archaeon Mx.</title>
        <authorList>
            <person name="Sorokin D.Y."/>
            <person name="Merkel A.Y."/>
        </authorList>
    </citation>
    <scope>NUCLEOTIDE SEQUENCE [LARGE SCALE GENOMIC DNA]</scope>
    <source>
        <strain evidence="2 3">Mx</strain>
    </source>
</reference>
<dbReference type="Gene3D" id="1.20.120.330">
    <property type="entry name" value="Nucleotidyltransferases domain 2"/>
    <property type="match status" value="1"/>
</dbReference>
<evidence type="ECO:0000259" key="1">
    <source>
        <dbReference type="PROSITE" id="PS50910"/>
    </source>
</evidence>
<evidence type="ECO:0000313" key="2">
    <source>
        <dbReference type="EMBL" id="MDF0589668.1"/>
    </source>
</evidence>
<proteinExistence type="predicted"/>
<gene>
    <name evidence="2" type="ORF">P0O15_00550</name>
</gene>
<evidence type="ECO:0000313" key="3">
    <source>
        <dbReference type="Proteomes" id="UP001220010"/>
    </source>
</evidence>